<accession>A0A8C5QYN2</accession>
<keyword evidence="4" id="KW-0175">Coiled coil</keyword>
<reference evidence="6" key="2">
    <citation type="submission" date="2025-09" db="UniProtKB">
        <authorList>
            <consortium name="Ensembl"/>
        </authorList>
    </citation>
    <scope>IDENTIFICATION</scope>
</reference>
<organism evidence="6 7">
    <name type="scientific">Leptobrachium leishanense</name>
    <name type="common">Leishan spiny toad</name>
    <dbReference type="NCBI Taxonomy" id="445787"/>
    <lineage>
        <taxon>Eukaryota</taxon>
        <taxon>Metazoa</taxon>
        <taxon>Chordata</taxon>
        <taxon>Craniata</taxon>
        <taxon>Vertebrata</taxon>
        <taxon>Euteleostomi</taxon>
        <taxon>Amphibia</taxon>
        <taxon>Batrachia</taxon>
        <taxon>Anura</taxon>
        <taxon>Pelobatoidea</taxon>
        <taxon>Megophryidae</taxon>
        <taxon>Leptobrachium</taxon>
    </lineage>
</organism>
<dbReference type="Gene3D" id="2.60.120.920">
    <property type="match status" value="2"/>
</dbReference>
<sequence>FLPHRHEIRPELRTFKTGLADIITDLKRTHIIIEISKTLLDVNTSPDMLLDVNTANNKLIVSSDLKTVSWAKQSQKRPETPERFVFYPQVLGIGGFTSGRHYWEVETRGVSWIIGMIYGIQLRLLKNMYSVLSNGTVTELKCRQSVPRIRIYLDYEAGQLSFYELSDPHKHIHTFTARFTEPLHVAICVWGMPR</sequence>
<dbReference type="InterPro" id="IPR006574">
    <property type="entry name" value="PRY"/>
</dbReference>
<feature type="domain" description="B30.2/SPRY" evidence="5">
    <location>
        <begin position="27"/>
        <end position="194"/>
    </location>
</feature>
<dbReference type="InterPro" id="IPR001870">
    <property type="entry name" value="B30.2/SPRY"/>
</dbReference>
<evidence type="ECO:0000256" key="4">
    <source>
        <dbReference type="ARBA" id="ARBA00023054"/>
    </source>
</evidence>
<dbReference type="InterPro" id="IPR051051">
    <property type="entry name" value="E3_ubiq-ligase_TRIM/RNF"/>
</dbReference>
<evidence type="ECO:0000259" key="5">
    <source>
        <dbReference type="PROSITE" id="PS50188"/>
    </source>
</evidence>
<dbReference type="InterPro" id="IPR043136">
    <property type="entry name" value="B30.2/SPRY_sf"/>
</dbReference>
<dbReference type="PANTHER" id="PTHR25465">
    <property type="entry name" value="B-BOX DOMAIN CONTAINING"/>
    <property type="match status" value="1"/>
</dbReference>
<dbReference type="SMART" id="SM00589">
    <property type="entry name" value="PRY"/>
    <property type="match status" value="1"/>
</dbReference>
<name>A0A8C5QYN2_9ANUR</name>
<dbReference type="Pfam" id="PF13765">
    <property type="entry name" value="PRY"/>
    <property type="match status" value="1"/>
</dbReference>
<dbReference type="PROSITE" id="PS50188">
    <property type="entry name" value="B302_SPRY"/>
    <property type="match status" value="1"/>
</dbReference>
<dbReference type="InterPro" id="IPR003877">
    <property type="entry name" value="SPRY_dom"/>
</dbReference>
<protein>
    <recommendedName>
        <fullName evidence="5">B30.2/SPRY domain-containing protein</fullName>
    </recommendedName>
</protein>
<dbReference type="Ensembl" id="ENSLLET00000046661.1">
    <property type="protein sequence ID" value="ENSLLEP00000044867.1"/>
    <property type="gene ID" value="ENSLLEG00000028463.1"/>
</dbReference>
<dbReference type="InterPro" id="IPR013320">
    <property type="entry name" value="ConA-like_dom_sf"/>
</dbReference>
<proteinExistence type="predicted"/>
<dbReference type="PRINTS" id="PR01407">
    <property type="entry name" value="BUTYPHLNCDUF"/>
</dbReference>
<dbReference type="Proteomes" id="UP000694569">
    <property type="component" value="Unplaced"/>
</dbReference>
<evidence type="ECO:0000256" key="2">
    <source>
        <dbReference type="ARBA" id="ARBA00022771"/>
    </source>
</evidence>
<keyword evidence="2" id="KW-0863">Zinc-finger</keyword>
<dbReference type="AlphaFoldDB" id="A0A8C5QYN2"/>
<evidence type="ECO:0000313" key="7">
    <source>
        <dbReference type="Proteomes" id="UP000694569"/>
    </source>
</evidence>
<dbReference type="PANTHER" id="PTHR25465:SF41">
    <property type="entry name" value="E3 UBIQUITIN-PROTEIN LIGASE RNF135"/>
    <property type="match status" value="1"/>
</dbReference>
<evidence type="ECO:0000313" key="6">
    <source>
        <dbReference type="Ensembl" id="ENSLLEP00000044867.1"/>
    </source>
</evidence>
<dbReference type="SUPFAM" id="SSF49899">
    <property type="entry name" value="Concanavalin A-like lectins/glucanases"/>
    <property type="match status" value="1"/>
</dbReference>
<evidence type="ECO:0000256" key="1">
    <source>
        <dbReference type="ARBA" id="ARBA00022723"/>
    </source>
</evidence>
<dbReference type="GO" id="GO:0008270">
    <property type="term" value="F:zinc ion binding"/>
    <property type="evidence" value="ECO:0007669"/>
    <property type="project" value="UniProtKB-KW"/>
</dbReference>
<dbReference type="GeneTree" id="ENSGT01030000234583"/>
<keyword evidence="7" id="KW-1185">Reference proteome</keyword>
<keyword evidence="1" id="KW-0479">Metal-binding</keyword>
<keyword evidence="3" id="KW-0862">Zinc</keyword>
<evidence type="ECO:0000256" key="3">
    <source>
        <dbReference type="ARBA" id="ARBA00022833"/>
    </source>
</evidence>
<dbReference type="InterPro" id="IPR003879">
    <property type="entry name" value="Butyrophylin_SPRY"/>
</dbReference>
<dbReference type="Pfam" id="PF00622">
    <property type="entry name" value="SPRY"/>
    <property type="match status" value="1"/>
</dbReference>
<dbReference type="GO" id="GO:0005737">
    <property type="term" value="C:cytoplasm"/>
    <property type="evidence" value="ECO:0007669"/>
    <property type="project" value="UniProtKB-ARBA"/>
</dbReference>
<dbReference type="OrthoDB" id="128536at2759"/>
<reference evidence="6" key="1">
    <citation type="submission" date="2025-08" db="UniProtKB">
        <authorList>
            <consortium name="Ensembl"/>
        </authorList>
    </citation>
    <scope>IDENTIFICATION</scope>
</reference>